<dbReference type="InterPro" id="IPR011989">
    <property type="entry name" value="ARM-like"/>
</dbReference>
<dbReference type="Ensembl" id="ENSCINT00000026758.2">
    <property type="protein sequence ID" value="ENSCINP00000026512.2"/>
    <property type="gene ID" value="ENSCING00000014739.2"/>
</dbReference>
<dbReference type="InterPro" id="IPR000225">
    <property type="entry name" value="Armadillo"/>
</dbReference>
<name>F6W9R3_CIOIN</name>
<dbReference type="Gene3D" id="1.25.10.10">
    <property type="entry name" value="Leucine-rich Repeat Variant"/>
    <property type="match status" value="1"/>
</dbReference>
<dbReference type="GO" id="GO:0048193">
    <property type="term" value="P:Golgi vesicle transport"/>
    <property type="evidence" value="ECO:0007669"/>
    <property type="project" value="InterPro"/>
</dbReference>
<dbReference type="AlphaFoldDB" id="F6W9R3"/>
<dbReference type="PANTHER" id="PTHR10013">
    <property type="entry name" value="GENERAL VESICULAR TRANSPORT FACTOR P115"/>
    <property type="match status" value="1"/>
</dbReference>
<protein>
    <submittedName>
        <fullName evidence="2">Uncharacterized protein</fullName>
    </submittedName>
</protein>
<dbReference type="GeneTree" id="ENSGT00390000017018"/>
<evidence type="ECO:0000313" key="3">
    <source>
        <dbReference type="Proteomes" id="UP000008144"/>
    </source>
</evidence>
<dbReference type="InterPro" id="IPR016024">
    <property type="entry name" value="ARM-type_fold"/>
</dbReference>
<organism evidence="2 3">
    <name type="scientific">Ciona intestinalis</name>
    <name type="common">Transparent sea squirt</name>
    <name type="synonym">Ascidia intestinalis</name>
    <dbReference type="NCBI Taxonomy" id="7719"/>
    <lineage>
        <taxon>Eukaryota</taxon>
        <taxon>Metazoa</taxon>
        <taxon>Chordata</taxon>
        <taxon>Tunicata</taxon>
        <taxon>Ascidiacea</taxon>
        <taxon>Phlebobranchia</taxon>
        <taxon>Cionidae</taxon>
        <taxon>Ciona</taxon>
    </lineage>
</organism>
<reference evidence="2" key="2">
    <citation type="submission" date="2025-08" db="UniProtKB">
        <authorList>
            <consortium name="Ensembl"/>
        </authorList>
    </citation>
    <scope>IDENTIFICATION</scope>
</reference>
<dbReference type="InterPro" id="IPR024095">
    <property type="entry name" value="Vesicle_P115"/>
</dbReference>
<sequence>MNYLKSFVQSNEENAPSGSETVARLCDRISSSTLLEDRRDAVRALKSLSKKFRLEVGSQALPQLIEVLTSDYDDEIASYSLDTLFNLTTVDDDGEGNSVLDPEIAASFVDKFTEVEMNINIVLDMVEKYEFSVRWAAVKLLTSLLRGKATVVQNVVLAKPMGISCLMDLLTENREIIRNDV</sequence>
<dbReference type="HOGENOM" id="CLU_098096_0_0_1"/>
<evidence type="ECO:0000313" key="2">
    <source>
        <dbReference type="Ensembl" id="ENSCINP00000026512.2"/>
    </source>
</evidence>
<proteinExistence type="predicted"/>
<reference evidence="2" key="3">
    <citation type="submission" date="2025-09" db="UniProtKB">
        <authorList>
            <consortium name="Ensembl"/>
        </authorList>
    </citation>
    <scope>IDENTIFICATION</scope>
</reference>
<evidence type="ECO:0000256" key="1">
    <source>
        <dbReference type="PROSITE-ProRule" id="PRU00259"/>
    </source>
</evidence>
<dbReference type="InParanoid" id="F6W9R3"/>
<accession>F6W9R3</accession>
<dbReference type="Proteomes" id="UP000008144">
    <property type="component" value="Unassembled WGS sequence"/>
</dbReference>
<dbReference type="PANTHER" id="PTHR10013:SF0">
    <property type="entry name" value="GENERAL VESICULAR TRANSPORT FACTOR P115"/>
    <property type="match status" value="1"/>
</dbReference>
<dbReference type="STRING" id="7719.ENSCINP00000026512"/>
<feature type="repeat" description="ARM" evidence="1">
    <location>
        <begin position="59"/>
        <end position="88"/>
    </location>
</feature>
<keyword evidence="3" id="KW-1185">Reference proteome</keyword>
<dbReference type="SUPFAM" id="SSF48371">
    <property type="entry name" value="ARM repeat"/>
    <property type="match status" value="1"/>
</dbReference>
<dbReference type="OMA" id="NTHANQM"/>
<reference evidence="3" key="1">
    <citation type="journal article" date="2002" name="Science">
        <title>The draft genome of Ciona intestinalis: insights into chordate and vertebrate origins.</title>
        <authorList>
            <person name="Dehal P."/>
            <person name="Satou Y."/>
            <person name="Campbell R.K."/>
            <person name="Chapman J."/>
            <person name="Degnan B."/>
            <person name="De Tomaso A."/>
            <person name="Davidson B."/>
            <person name="Di Gregorio A."/>
            <person name="Gelpke M."/>
            <person name="Goodstein D.M."/>
            <person name="Harafuji N."/>
            <person name="Hastings K.E."/>
            <person name="Ho I."/>
            <person name="Hotta K."/>
            <person name="Huang W."/>
            <person name="Kawashima T."/>
            <person name="Lemaire P."/>
            <person name="Martinez D."/>
            <person name="Meinertzhagen I.A."/>
            <person name="Necula S."/>
            <person name="Nonaka M."/>
            <person name="Putnam N."/>
            <person name="Rash S."/>
            <person name="Saiga H."/>
            <person name="Satake M."/>
            <person name="Terry A."/>
            <person name="Yamada L."/>
            <person name="Wang H.G."/>
            <person name="Awazu S."/>
            <person name="Azumi K."/>
            <person name="Boore J."/>
            <person name="Branno M."/>
            <person name="Chin-Bow S."/>
            <person name="DeSantis R."/>
            <person name="Doyle S."/>
            <person name="Francino P."/>
            <person name="Keys D.N."/>
            <person name="Haga S."/>
            <person name="Hayashi H."/>
            <person name="Hino K."/>
            <person name="Imai K.S."/>
            <person name="Inaba K."/>
            <person name="Kano S."/>
            <person name="Kobayashi K."/>
            <person name="Kobayashi M."/>
            <person name="Lee B.I."/>
            <person name="Makabe K.W."/>
            <person name="Manohar C."/>
            <person name="Matassi G."/>
            <person name="Medina M."/>
            <person name="Mochizuki Y."/>
            <person name="Mount S."/>
            <person name="Morishita T."/>
            <person name="Miura S."/>
            <person name="Nakayama A."/>
            <person name="Nishizaka S."/>
            <person name="Nomoto H."/>
            <person name="Ohta F."/>
            <person name="Oishi K."/>
            <person name="Rigoutsos I."/>
            <person name="Sano M."/>
            <person name="Sasaki A."/>
            <person name="Sasakura Y."/>
            <person name="Shoguchi E."/>
            <person name="Shin-i T."/>
            <person name="Spagnuolo A."/>
            <person name="Stainier D."/>
            <person name="Suzuki M.M."/>
            <person name="Tassy O."/>
            <person name="Takatori N."/>
            <person name="Tokuoka M."/>
            <person name="Yagi K."/>
            <person name="Yoshizaki F."/>
            <person name="Wada S."/>
            <person name="Zhang C."/>
            <person name="Hyatt P.D."/>
            <person name="Larimer F."/>
            <person name="Detter C."/>
            <person name="Doggett N."/>
            <person name="Glavina T."/>
            <person name="Hawkins T."/>
            <person name="Richardson P."/>
            <person name="Lucas S."/>
            <person name="Kohara Y."/>
            <person name="Levine M."/>
            <person name="Satoh N."/>
            <person name="Rokhsar D.S."/>
        </authorList>
    </citation>
    <scope>NUCLEOTIDE SEQUENCE [LARGE SCALE GENOMIC DNA]</scope>
</reference>
<dbReference type="PROSITE" id="PS50176">
    <property type="entry name" value="ARM_REPEAT"/>
    <property type="match status" value="1"/>
</dbReference>